<dbReference type="GO" id="GO:0016757">
    <property type="term" value="F:glycosyltransferase activity"/>
    <property type="evidence" value="ECO:0007669"/>
    <property type="project" value="UniProtKB-KW"/>
</dbReference>
<proteinExistence type="inferred from homology"/>
<protein>
    <recommendedName>
        <fullName evidence="4">Glycosyltransferase 2-like domain-containing protein</fullName>
    </recommendedName>
</protein>
<evidence type="ECO:0000256" key="1">
    <source>
        <dbReference type="ARBA" id="ARBA00006739"/>
    </source>
</evidence>
<reference evidence="5 6" key="1">
    <citation type="journal article" date="2016" name="Nat. Commun.">
        <title>Thousands of microbial genomes shed light on interconnected biogeochemical processes in an aquifer system.</title>
        <authorList>
            <person name="Anantharaman K."/>
            <person name="Brown C.T."/>
            <person name="Hug L.A."/>
            <person name="Sharon I."/>
            <person name="Castelle C.J."/>
            <person name="Probst A.J."/>
            <person name="Thomas B.C."/>
            <person name="Singh A."/>
            <person name="Wilkins M.J."/>
            <person name="Karaoz U."/>
            <person name="Brodie E.L."/>
            <person name="Williams K.H."/>
            <person name="Hubbard S.S."/>
            <person name="Banfield J.F."/>
        </authorList>
    </citation>
    <scope>NUCLEOTIDE SEQUENCE [LARGE SCALE GENOMIC DNA]</scope>
</reference>
<evidence type="ECO:0000256" key="3">
    <source>
        <dbReference type="ARBA" id="ARBA00022679"/>
    </source>
</evidence>
<dbReference type="Pfam" id="PF00535">
    <property type="entry name" value="Glycos_transf_2"/>
    <property type="match status" value="1"/>
</dbReference>
<gene>
    <name evidence="5" type="ORF">A2149_03005</name>
</gene>
<comment type="similarity">
    <text evidence="1">Belongs to the glycosyltransferase 2 family.</text>
</comment>
<dbReference type="SUPFAM" id="SSF53448">
    <property type="entry name" value="Nucleotide-diphospho-sugar transferases"/>
    <property type="match status" value="1"/>
</dbReference>
<keyword evidence="2" id="KW-0328">Glycosyltransferase</keyword>
<organism evidence="5 6">
    <name type="scientific">Candidatus Schekmanbacteria bacterium RBG_16_38_11</name>
    <dbReference type="NCBI Taxonomy" id="1817880"/>
    <lineage>
        <taxon>Bacteria</taxon>
        <taxon>Candidatus Schekmaniibacteriota</taxon>
    </lineage>
</organism>
<dbReference type="EMBL" id="MGDF01000165">
    <property type="protein sequence ID" value="OGL44008.1"/>
    <property type="molecule type" value="Genomic_DNA"/>
</dbReference>
<dbReference type="InterPro" id="IPR001173">
    <property type="entry name" value="Glyco_trans_2-like"/>
</dbReference>
<evidence type="ECO:0000313" key="6">
    <source>
        <dbReference type="Proteomes" id="UP000178435"/>
    </source>
</evidence>
<dbReference type="CDD" id="cd04186">
    <property type="entry name" value="GT_2_like_c"/>
    <property type="match status" value="1"/>
</dbReference>
<evidence type="ECO:0000259" key="4">
    <source>
        <dbReference type="Pfam" id="PF00535"/>
    </source>
</evidence>
<comment type="caution">
    <text evidence="5">The sequence shown here is derived from an EMBL/GenBank/DDBJ whole genome shotgun (WGS) entry which is preliminary data.</text>
</comment>
<evidence type="ECO:0000313" key="5">
    <source>
        <dbReference type="EMBL" id="OGL44008.1"/>
    </source>
</evidence>
<evidence type="ECO:0000256" key="2">
    <source>
        <dbReference type="ARBA" id="ARBA00022676"/>
    </source>
</evidence>
<feature type="domain" description="Glycosyltransferase 2-like" evidence="4">
    <location>
        <begin position="11"/>
        <end position="183"/>
    </location>
</feature>
<dbReference type="Gene3D" id="3.90.550.10">
    <property type="entry name" value="Spore Coat Polysaccharide Biosynthesis Protein SpsA, Chain A"/>
    <property type="match status" value="1"/>
</dbReference>
<dbReference type="PANTHER" id="PTHR43179">
    <property type="entry name" value="RHAMNOSYLTRANSFERASE WBBL"/>
    <property type="match status" value="1"/>
</dbReference>
<keyword evidence="3" id="KW-0808">Transferase</keyword>
<name>A0A1F7RSE0_9BACT</name>
<dbReference type="PANTHER" id="PTHR43179:SF12">
    <property type="entry name" value="GALACTOFURANOSYLTRANSFERASE GLFT2"/>
    <property type="match status" value="1"/>
</dbReference>
<accession>A0A1F7RSE0</accession>
<dbReference type="AlphaFoldDB" id="A0A1F7RSE0"/>
<dbReference type="InterPro" id="IPR029044">
    <property type="entry name" value="Nucleotide-diphossugar_trans"/>
</dbReference>
<sequence>MIESINRDLVSINIVNWNGMRYINQCLESIKKQTYSDIEIIIVDNNSNDGSLEFVRLNCPEIKTVENETNIGFSRAHNQAIRLSRGEFIIPLNFDIILNPGFVEEMVKAANSHKDVGMVSGKLYKKFGSEGSSVLDSTGITMNNMFSGDRGENKVDCGQFEKYEFVFGASGAAPLYKREMLEDIKIGGEYFDEDFFIYVEDVDLSWRAQLYGWKCIYTPYAIALHERGATRKDDREIKKSYYTIGFRNRYLSIFKNSLLSNIIGHLARIVLREAYFYLAQINNRNFYILKVPFSSILLLPKMMKKRSIIQKRRRVSGKYMEKFFFKVK</sequence>
<dbReference type="Proteomes" id="UP000178435">
    <property type="component" value="Unassembled WGS sequence"/>
</dbReference>